<gene>
    <name evidence="6" type="ORF">B5F11_11305</name>
    <name evidence="7" type="ORF">DXC40_04350</name>
    <name evidence="5" type="ORF">ERS852551_02712</name>
</gene>
<dbReference type="Proteomes" id="UP000095765">
    <property type="component" value="Unassembled WGS sequence"/>
</dbReference>
<keyword evidence="2" id="KW-0659">Purine metabolism</keyword>
<dbReference type="InterPro" id="IPR011051">
    <property type="entry name" value="RmlC_Cupin_sf"/>
</dbReference>
<evidence type="ECO:0000313" key="5">
    <source>
        <dbReference type="EMBL" id="CUQ00121.1"/>
    </source>
</evidence>
<organism evidence="5 8">
    <name type="scientific">Anaerotruncus colihominis</name>
    <dbReference type="NCBI Taxonomy" id="169435"/>
    <lineage>
        <taxon>Bacteria</taxon>
        <taxon>Bacillati</taxon>
        <taxon>Bacillota</taxon>
        <taxon>Clostridia</taxon>
        <taxon>Eubacteriales</taxon>
        <taxon>Oscillospiraceae</taxon>
        <taxon>Anaerotruncus</taxon>
    </lineage>
</organism>
<dbReference type="EMBL" id="QVME01000001">
    <property type="protein sequence ID" value="RGE70287.1"/>
    <property type="molecule type" value="Genomic_DNA"/>
</dbReference>
<dbReference type="OrthoDB" id="1956643at2"/>
<dbReference type="Gene3D" id="2.60.120.480">
    <property type="entry name" value="Ureidoglycolate hydrolase"/>
    <property type="match status" value="1"/>
</dbReference>
<dbReference type="Proteomes" id="UP000196386">
    <property type="component" value="Unassembled WGS sequence"/>
</dbReference>
<accession>A0A174SUW1</accession>
<reference evidence="7 10" key="4">
    <citation type="submission" date="2018-08" db="EMBL/GenBank/DDBJ databases">
        <title>A genome reference for cultivated species of the human gut microbiota.</title>
        <authorList>
            <person name="Zou Y."/>
            <person name="Xue W."/>
            <person name="Luo G."/>
        </authorList>
    </citation>
    <scope>NUCLEOTIDE SEQUENCE [LARGE SCALE GENOMIC DNA]</scope>
    <source>
        <strain evidence="7 10">TF05-12AC</strain>
    </source>
</reference>
<dbReference type="EMBL" id="CZBE01000020">
    <property type="protein sequence ID" value="CUQ00121.1"/>
    <property type="molecule type" value="Genomic_DNA"/>
</dbReference>
<dbReference type="EMBL" id="NFKP01000013">
    <property type="protein sequence ID" value="OUP68931.1"/>
    <property type="molecule type" value="Genomic_DNA"/>
</dbReference>
<keyword evidence="5" id="KW-0378">Hydrolase</keyword>
<protein>
    <submittedName>
        <fullName evidence="5">Ureidoglycolate hydrolase</fullName>
    </submittedName>
</protein>
<keyword evidence="3" id="KW-0456">Lyase</keyword>
<proteinExistence type="predicted"/>
<evidence type="ECO:0000256" key="4">
    <source>
        <dbReference type="ARBA" id="ARBA00047684"/>
    </source>
</evidence>
<reference evidence="5 8" key="1">
    <citation type="submission" date="2015-09" db="EMBL/GenBank/DDBJ databases">
        <authorList>
            <consortium name="Pathogen Informatics"/>
        </authorList>
    </citation>
    <scope>NUCLEOTIDE SEQUENCE [LARGE SCALE GENOMIC DNA]</scope>
    <source>
        <strain evidence="5 8">2789STDY5834939</strain>
    </source>
</reference>
<evidence type="ECO:0000313" key="6">
    <source>
        <dbReference type="EMBL" id="OUP68931.1"/>
    </source>
</evidence>
<dbReference type="GO" id="GO:0004848">
    <property type="term" value="F:ureidoglycolate hydrolase activity"/>
    <property type="evidence" value="ECO:0007669"/>
    <property type="project" value="InterPro"/>
</dbReference>
<reference evidence="6" key="3">
    <citation type="journal article" date="2018" name="BMC Genomics">
        <title>Whole genome sequencing and function prediction of 133 gut anaerobes isolated from chicken caecum in pure cultures.</title>
        <authorList>
            <person name="Medvecky M."/>
            <person name="Cejkova D."/>
            <person name="Polansky O."/>
            <person name="Karasova D."/>
            <person name="Kubasova T."/>
            <person name="Cizek A."/>
            <person name="Rychlik I."/>
        </authorList>
    </citation>
    <scope>NUCLEOTIDE SEQUENCE</scope>
    <source>
        <strain evidence="6">An175</strain>
    </source>
</reference>
<dbReference type="SUPFAM" id="SSF51182">
    <property type="entry name" value="RmlC-like cupins"/>
    <property type="match status" value="1"/>
</dbReference>
<evidence type="ECO:0000256" key="2">
    <source>
        <dbReference type="ARBA" id="ARBA00022631"/>
    </source>
</evidence>
<dbReference type="RefSeq" id="WP_024730095.1">
    <property type="nucleotide sequence ID" value="NZ_CABIWA010000001.1"/>
</dbReference>
<dbReference type="InterPro" id="IPR024060">
    <property type="entry name" value="Ureidoglycolate_lyase_dom_sf"/>
</dbReference>
<evidence type="ECO:0000313" key="7">
    <source>
        <dbReference type="EMBL" id="RGE70287.1"/>
    </source>
</evidence>
<evidence type="ECO:0000256" key="1">
    <source>
        <dbReference type="ARBA" id="ARBA00011738"/>
    </source>
</evidence>
<evidence type="ECO:0000313" key="9">
    <source>
        <dbReference type="Proteomes" id="UP000196386"/>
    </source>
</evidence>
<dbReference type="AlphaFoldDB" id="A0A174SUW1"/>
<dbReference type="GO" id="GO:0000256">
    <property type="term" value="P:allantoin catabolic process"/>
    <property type="evidence" value="ECO:0007669"/>
    <property type="project" value="InterPro"/>
</dbReference>
<dbReference type="GO" id="GO:0006144">
    <property type="term" value="P:purine nucleobase metabolic process"/>
    <property type="evidence" value="ECO:0007669"/>
    <property type="project" value="UniProtKB-KW"/>
</dbReference>
<evidence type="ECO:0000313" key="10">
    <source>
        <dbReference type="Proteomes" id="UP000260828"/>
    </source>
</evidence>
<sequence length="166" mass="18272">MVQIKPEELTTESFAPYGRVLEVPDHACTKQGAGWVCWSPVDFMLPDAPVGVGIVRCGQAPQITALERHVSREELLWTTTRDVVMAVDLPVRLGDALARPNIETTRVFRIKAGQAVIIARGAWHSPAFAVQGEAEYFFLVEQKADLVDQDAQPWIDFAGGETLEIG</sequence>
<name>A0A174SUW1_9FIRM</name>
<dbReference type="GO" id="GO:0050385">
    <property type="term" value="F:ureidoglycolate lyase activity"/>
    <property type="evidence" value="ECO:0007669"/>
    <property type="project" value="UniProtKB-EC"/>
</dbReference>
<comment type="subunit">
    <text evidence="1">Homodimer.</text>
</comment>
<reference evidence="9" key="2">
    <citation type="submission" date="2017-04" db="EMBL/GenBank/DDBJ databases">
        <title>Function of individual gut microbiota members based on whole genome sequencing of pure cultures obtained from chicken caecum.</title>
        <authorList>
            <person name="Medvecky M."/>
            <person name="Cejkova D."/>
            <person name="Polansky O."/>
            <person name="Karasova D."/>
            <person name="Kubasova T."/>
            <person name="Cizek A."/>
            <person name="Rychlik I."/>
        </authorList>
    </citation>
    <scope>NUCLEOTIDE SEQUENCE [LARGE SCALE GENOMIC DNA]</scope>
    <source>
        <strain evidence="9">An175</strain>
    </source>
</reference>
<dbReference type="Pfam" id="PF04115">
    <property type="entry name" value="Ureidogly_lyase"/>
    <property type="match status" value="1"/>
</dbReference>
<comment type="catalytic activity">
    <reaction evidence="4">
        <text>(S)-ureidoglycolate = urea + glyoxylate</text>
        <dbReference type="Rhea" id="RHEA:11304"/>
        <dbReference type="ChEBI" id="CHEBI:16199"/>
        <dbReference type="ChEBI" id="CHEBI:36655"/>
        <dbReference type="ChEBI" id="CHEBI:57296"/>
        <dbReference type="EC" id="4.3.2.3"/>
    </reaction>
</comment>
<evidence type="ECO:0000313" key="8">
    <source>
        <dbReference type="Proteomes" id="UP000095765"/>
    </source>
</evidence>
<dbReference type="Proteomes" id="UP000260828">
    <property type="component" value="Unassembled WGS sequence"/>
</dbReference>
<evidence type="ECO:0000256" key="3">
    <source>
        <dbReference type="ARBA" id="ARBA00023239"/>
    </source>
</evidence>
<dbReference type="GeneID" id="72464941"/>
<dbReference type="InterPro" id="IPR007247">
    <property type="entry name" value="Ureidogly_lyase"/>
</dbReference>